<accession>A0ABR8VRZ9</accession>
<evidence type="ECO:0000313" key="1">
    <source>
        <dbReference type="EMBL" id="MBD8007528.1"/>
    </source>
</evidence>
<dbReference type="Proteomes" id="UP000648182">
    <property type="component" value="Unassembled WGS sequence"/>
</dbReference>
<protein>
    <submittedName>
        <fullName evidence="1">Uncharacterized protein</fullName>
    </submittedName>
</protein>
<comment type="caution">
    <text evidence="1">The sequence shown here is derived from an EMBL/GenBank/DDBJ whole genome shotgun (WGS) entry which is preliminary data.</text>
</comment>
<organism evidence="1 2">
    <name type="scientific">Bacillus norwichensis</name>
    <dbReference type="NCBI Taxonomy" id="2762217"/>
    <lineage>
        <taxon>Bacteria</taxon>
        <taxon>Bacillati</taxon>
        <taxon>Bacillota</taxon>
        <taxon>Bacilli</taxon>
        <taxon>Bacillales</taxon>
        <taxon>Bacillaceae</taxon>
        <taxon>Bacillus</taxon>
    </lineage>
</organism>
<name>A0ABR8VRZ9_9BACI</name>
<keyword evidence="2" id="KW-1185">Reference proteome</keyword>
<evidence type="ECO:0000313" key="2">
    <source>
        <dbReference type="Proteomes" id="UP000648182"/>
    </source>
</evidence>
<proteinExistence type="predicted"/>
<dbReference type="RefSeq" id="WP_191816233.1">
    <property type="nucleotide sequence ID" value="NZ_JACSPV010000065.1"/>
</dbReference>
<reference evidence="1 2" key="1">
    <citation type="submission" date="2020-08" db="EMBL/GenBank/DDBJ databases">
        <title>A Genomic Blueprint of the Chicken Gut Microbiome.</title>
        <authorList>
            <person name="Gilroy R."/>
            <person name="Ravi A."/>
            <person name="Getino M."/>
            <person name="Pursley I."/>
            <person name="Horton D.L."/>
            <person name="Alikhan N.-F."/>
            <person name="Baker D."/>
            <person name="Gharbi K."/>
            <person name="Hall N."/>
            <person name="Watson M."/>
            <person name="Adriaenssens E.M."/>
            <person name="Foster-Nyarko E."/>
            <person name="Jarju S."/>
            <person name="Secka A."/>
            <person name="Antonio M."/>
            <person name="Oren A."/>
            <person name="Chaudhuri R."/>
            <person name="La Ragione R.M."/>
            <person name="Hildebrand F."/>
            <person name="Pallen M.J."/>
        </authorList>
    </citation>
    <scope>NUCLEOTIDE SEQUENCE [LARGE SCALE GENOMIC DNA]</scope>
    <source>
        <strain evidence="1 2">Sa1BUA2</strain>
    </source>
</reference>
<dbReference type="EMBL" id="JACSPV010000065">
    <property type="protein sequence ID" value="MBD8007528.1"/>
    <property type="molecule type" value="Genomic_DNA"/>
</dbReference>
<gene>
    <name evidence="1" type="ORF">H9631_21025</name>
</gene>
<sequence length="81" mass="9271">MKPKKKAKWFIGTAGAAFSAFVLTQIDNPEAAEDPVQPDIVINESMSDREKELLALDWMNYEITPLQSDEKKRSDRTTRRT</sequence>